<dbReference type="Pfam" id="PF15132">
    <property type="entry name" value="DUF4568"/>
    <property type="match status" value="1"/>
</dbReference>
<reference evidence="1" key="1">
    <citation type="submission" date="2019-10" db="EMBL/GenBank/DDBJ databases">
        <title>The sequence and de novo assembly of the wild yak genome.</title>
        <authorList>
            <person name="Liu Y."/>
        </authorList>
    </citation>
    <scope>NUCLEOTIDE SEQUENCE [LARGE SCALE GENOMIC DNA]</scope>
    <source>
        <strain evidence="1">WY2019</strain>
    </source>
</reference>
<sequence>MEPGALSDMGFGCGQGPITGEWLLVDREDWVTSGGVGPPQGPVLLTPGLDSCDFPSYGIEWRVTLGNPDNGDRYPVYCALQPRRPVCTKQKRSTFPAFGKEVCLIDHSMCPVPSTVHLEPICCECQAKFGGYLPVPRAKAALPYWVPRSLRPQNQIQKMVRSYIPKSTKACPCPCHRFGGHLPMPRDQAVMPYWVPQVLRSHKKVVKRQQSFKGVPEAPLDVRSGYNRWRICGEGRHLLKWQQLQALHQAGPVASGQPESPPASLLPLNLSLLTLLHALLRVMEAIRMAIRAILNSTRHLLHHGTLPVGLTQPFILSCSYQQPLLLGVLAARGSWGILLGHEETVGFCSPEQLFGIFMGKFKKYWLRTFLCLSSRLSLESTLTKVPALDFKLEYQLQRCFGTKDSYSIPIKHVPQDEVILLGSSVTDDLVIVIPTECEISNSFPFAKLSGPCELQAWVTSAPNTEGKLESGHQELELVILPTSWMFTRVLHKEPHFLLEPALGPRQRSGHWKFWKDGCCRFVIRGAMKQTSRYTRIHCRHSHCPDSETDQFSTAPGIQQTLTDVQQPLPNGDDPSQVLDPPKTHSVRWITLSPTWALSAGKDHAKRRSYCSDATGERTL</sequence>
<evidence type="ECO:0000313" key="1">
    <source>
        <dbReference type="EMBL" id="MXQ86363.1"/>
    </source>
</evidence>
<dbReference type="EMBL" id="VBQZ03000032">
    <property type="protein sequence ID" value="MXQ86363.1"/>
    <property type="molecule type" value="Genomic_DNA"/>
</dbReference>
<accession>A0A6B0RG57</accession>
<dbReference type="PANTHER" id="PTHR14693">
    <property type="entry name" value="RIKEN CDNA 1700018B08"/>
    <property type="match status" value="1"/>
</dbReference>
<dbReference type="AlphaFoldDB" id="A0A6B0RG57"/>
<dbReference type="PANTHER" id="PTHR14693:SF0">
    <property type="entry name" value="RIKEN CDNA 1700018B08 GENE"/>
    <property type="match status" value="1"/>
</dbReference>
<evidence type="ECO:0000313" key="2">
    <source>
        <dbReference type="Proteomes" id="UP000322234"/>
    </source>
</evidence>
<dbReference type="Proteomes" id="UP000322234">
    <property type="component" value="Unassembled WGS sequence"/>
</dbReference>
<protein>
    <submittedName>
        <fullName evidence="1">Uncharacterized protein</fullName>
    </submittedName>
</protein>
<dbReference type="InterPro" id="IPR027919">
    <property type="entry name" value="DUF4568"/>
</dbReference>
<gene>
    <name evidence="1" type="ORF">E5288_WYG003213</name>
</gene>
<organism evidence="1 2">
    <name type="scientific">Bos mutus</name>
    <name type="common">wild yak</name>
    <dbReference type="NCBI Taxonomy" id="72004"/>
    <lineage>
        <taxon>Eukaryota</taxon>
        <taxon>Metazoa</taxon>
        <taxon>Chordata</taxon>
        <taxon>Craniata</taxon>
        <taxon>Vertebrata</taxon>
        <taxon>Euteleostomi</taxon>
        <taxon>Mammalia</taxon>
        <taxon>Eutheria</taxon>
        <taxon>Laurasiatheria</taxon>
        <taxon>Artiodactyla</taxon>
        <taxon>Ruminantia</taxon>
        <taxon>Pecora</taxon>
        <taxon>Bovidae</taxon>
        <taxon>Bovinae</taxon>
        <taxon>Bos</taxon>
    </lineage>
</organism>
<name>A0A6B0RG57_9CETA</name>
<keyword evidence="2" id="KW-1185">Reference proteome</keyword>
<comment type="caution">
    <text evidence="1">The sequence shown here is derived from an EMBL/GenBank/DDBJ whole genome shotgun (WGS) entry which is preliminary data.</text>
</comment>
<proteinExistence type="predicted"/>